<keyword evidence="2" id="KW-1185">Reference proteome</keyword>
<gene>
    <name evidence="1" type="ORF">IB286_02830</name>
</gene>
<comment type="caution">
    <text evidence="1">The sequence shown here is derived from an EMBL/GenBank/DDBJ whole genome shotgun (WGS) entry which is preliminary data.</text>
</comment>
<protein>
    <submittedName>
        <fullName evidence="1">Uncharacterized protein</fullName>
    </submittedName>
</protein>
<name>A0A927GVI9_9GAMM</name>
<dbReference type="EMBL" id="JACXLD010000001">
    <property type="protein sequence ID" value="MBD2857927.1"/>
    <property type="molecule type" value="Genomic_DNA"/>
</dbReference>
<dbReference type="Proteomes" id="UP000610558">
    <property type="component" value="Unassembled WGS sequence"/>
</dbReference>
<accession>A0A927GVI9</accession>
<sequence length="124" mass="13737">MADILDPQLAALVDKTAVVGLSYFEVDGQLLQQRLLGGTVVRVTAEQGITLRDADDEEFTIPSSLAPWFVAPKGDYPAGNNKTLSNPDYLVTWDIHRCQDTNKPEGEHQWWEWVANTTPPTVGN</sequence>
<proteinExistence type="predicted"/>
<organism evidence="1 2">
    <name type="scientific">Spongiibacter pelagi</name>
    <dbReference type="NCBI Taxonomy" id="2760804"/>
    <lineage>
        <taxon>Bacteria</taxon>
        <taxon>Pseudomonadati</taxon>
        <taxon>Pseudomonadota</taxon>
        <taxon>Gammaproteobacteria</taxon>
        <taxon>Cellvibrionales</taxon>
        <taxon>Spongiibacteraceae</taxon>
        <taxon>Spongiibacter</taxon>
    </lineage>
</organism>
<evidence type="ECO:0000313" key="1">
    <source>
        <dbReference type="EMBL" id="MBD2857927.1"/>
    </source>
</evidence>
<evidence type="ECO:0000313" key="2">
    <source>
        <dbReference type="Proteomes" id="UP000610558"/>
    </source>
</evidence>
<dbReference type="RefSeq" id="WP_190762208.1">
    <property type="nucleotide sequence ID" value="NZ_JACXLD010000001.1"/>
</dbReference>
<dbReference type="AlphaFoldDB" id="A0A927GVI9"/>
<reference evidence="1" key="1">
    <citation type="submission" date="2020-09" db="EMBL/GenBank/DDBJ databases">
        <authorList>
            <person name="Yoon J.-W."/>
        </authorList>
    </citation>
    <scope>NUCLEOTIDE SEQUENCE</scope>
    <source>
        <strain evidence="1">KMU-158</strain>
    </source>
</reference>